<proteinExistence type="predicted"/>
<protein>
    <recommendedName>
        <fullName evidence="1">Arginine dihydrolase ArgZ/ArgE-like C-terminal second subdomain domain-containing protein</fullName>
    </recommendedName>
</protein>
<dbReference type="EMBL" id="CP001649">
    <property type="protein sequence ID" value="ACS78630.1"/>
    <property type="molecule type" value="Genomic_DNA"/>
</dbReference>
<organism evidence="2 3">
    <name type="scientific">Maridesulfovibrio salexigens (strain ATCC 14822 / DSM 2638 / NCIMB 8403 / VKM B-1763)</name>
    <name type="common">Desulfovibrio salexigens</name>
    <dbReference type="NCBI Taxonomy" id="526222"/>
    <lineage>
        <taxon>Bacteria</taxon>
        <taxon>Pseudomonadati</taxon>
        <taxon>Thermodesulfobacteriota</taxon>
        <taxon>Desulfovibrionia</taxon>
        <taxon>Desulfovibrionales</taxon>
        <taxon>Desulfovibrionaceae</taxon>
        <taxon>Maridesulfovibrio</taxon>
    </lineage>
</organism>
<sequence>MSSKYNQFDRSRLTVLPLEKRKSLIDTGIIKTVQPCSKFHPSLEDIAKELTIARDKNSARVLMIGAHVIRSGVQRYLFKLMEKELISCIAVNGACAIHDFEFALLGQTTECVATYISNGQFGLWQETGQLNEIVSKGNTQGLGFGEAVGKYICENKLPHADISLFAKAYELGIPVTVHAGIGYDIIHEHPNCDGAAIGEASYRDFLIFAAQLEQLENGVVMNFGSAIMAPEIYLKALAMVRNAAPRPIRNFTTLVCDLHDLPEQVGSEAPKSDAQYYFRPWKTMLVRTVADGGKSYYVRGFHDQTIPQLYTAAIKL</sequence>
<evidence type="ECO:0000259" key="1">
    <source>
        <dbReference type="Pfam" id="PF21570"/>
    </source>
</evidence>
<dbReference type="Pfam" id="PF21570">
    <property type="entry name" value="ArgZ-like_C_2nd"/>
    <property type="match status" value="1"/>
</dbReference>
<dbReference type="Proteomes" id="UP000002601">
    <property type="component" value="Chromosome"/>
</dbReference>
<keyword evidence="3" id="KW-1185">Reference proteome</keyword>
<evidence type="ECO:0000313" key="3">
    <source>
        <dbReference type="Proteomes" id="UP000002601"/>
    </source>
</evidence>
<feature type="domain" description="Arginine dihydrolase ArgZ/ArgE-like C-terminal second subdomain" evidence="1">
    <location>
        <begin position="45"/>
        <end position="138"/>
    </location>
</feature>
<name>C6BXS2_MARSD</name>
<evidence type="ECO:0000313" key="2">
    <source>
        <dbReference type="EMBL" id="ACS78630.1"/>
    </source>
</evidence>
<dbReference type="HOGENOM" id="CLU_879292_0_0_7"/>
<dbReference type="AlphaFoldDB" id="C6BXS2"/>
<accession>C6BXS2</accession>
<dbReference type="InterPro" id="IPR048963">
    <property type="entry name" value="ArgZ/ArgE-like_C_2nd"/>
</dbReference>
<gene>
    <name evidence="2" type="ordered locus">Desal_0564</name>
</gene>
<dbReference type="Gene3D" id="3.40.50.10690">
    <property type="entry name" value="putative lor/sdh protein like domains"/>
    <property type="match status" value="1"/>
</dbReference>
<dbReference type="KEGG" id="dsa:Desal_0564"/>
<reference evidence="2 3" key="1">
    <citation type="submission" date="2009-06" db="EMBL/GenBank/DDBJ databases">
        <title>Complete sequence of Desulfovibrio salexigens DSM 2638.</title>
        <authorList>
            <consortium name="US DOE Joint Genome Institute"/>
            <person name="Lucas S."/>
            <person name="Copeland A."/>
            <person name="Lapidus A."/>
            <person name="Glavina del Rio T."/>
            <person name="Tice H."/>
            <person name="Bruce D."/>
            <person name="Goodwin L."/>
            <person name="Pitluck S."/>
            <person name="Munk A.C."/>
            <person name="Brettin T."/>
            <person name="Detter J.C."/>
            <person name="Han C."/>
            <person name="Tapia R."/>
            <person name="Larimer F."/>
            <person name="Land M."/>
            <person name="Hauser L."/>
            <person name="Kyrpides N."/>
            <person name="Anderson I."/>
            <person name="Wall J.D."/>
            <person name="Arkin A.P."/>
            <person name="Dehal P."/>
            <person name="Chivian D."/>
            <person name="Giles B."/>
            <person name="Hazen T.C."/>
        </authorList>
    </citation>
    <scope>NUCLEOTIDE SEQUENCE [LARGE SCALE GENOMIC DNA]</scope>
    <source>
        <strain evidence="3">ATCC 14822 / DSM 2638 / NCIMB 8403 / VKM B-1763</strain>
    </source>
</reference>
<dbReference type="OrthoDB" id="9780825at2"/>
<dbReference type="eggNOG" id="COG1915">
    <property type="taxonomic scope" value="Bacteria"/>
</dbReference>
<dbReference type="RefSeq" id="WP_015850449.1">
    <property type="nucleotide sequence ID" value="NC_012881.1"/>
</dbReference>
<dbReference type="STRING" id="526222.Desal_0564"/>